<proteinExistence type="predicted"/>
<sequence>MKKIFWIVIIGSLFGAIFIFTRIVFSEQTKVNQNTNVTASVEQQEDGAETRSSSLSPDTLQEDIFEFNGEKTFTLRHSGEVTKTTAEDITTFIIPEGSISIVPLSYEGIIRHSLSVQQEEKIVIDGRDAVKIAGASAKDGTFFTYILLTEGNKLYEFQGSDTFLTKLVPETFHFLR</sequence>
<comment type="caution">
    <text evidence="3">The sequence shown here is derived from an EMBL/GenBank/DDBJ whole genome shotgun (WGS) entry which is preliminary data.</text>
</comment>
<evidence type="ECO:0000256" key="2">
    <source>
        <dbReference type="SAM" id="Phobius"/>
    </source>
</evidence>
<keyword evidence="2" id="KW-1133">Transmembrane helix</keyword>
<keyword evidence="2" id="KW-0812">Transmembrane</keyword>
<accession>A0A1G2AR29</accession>
<dbReference type="STRING" id="1798540.A3B74_01990"/>
<keyword evidence="2" id="KW-0472">Membrane</keyword>
<evidence type="ECO:0000256" key="1">
    <source>
        <dbReference type="SAM" id="MobiDB-lite"/>
    </source>
</evidence>
<dbReference type="AlphaFoldDB" id="A0A1G2AR29"/>
<reference evidence="3 4" key="1">
    <citation type="journal article" date="2016" name="Nat. Commun.">
        <title>Thousands of microbial genomes shed light on interconnected biogeochemical processes in an aquifer system.</title>
        <authorList>
            <person name="Anantharaman K."/>
            <person name="Brown C.T."/>
            <person name="Hug L.A."/>
            <person name="Sharon I."/>
            <person name="Castelle C.J."/>
            <person name="Probst A.J."/>
            <person name="Thomas B.C."/>
            <person name="Singh A."/>
            <person name="Wilkins M.J."/>
            <person name="Karaoz U."/>
            <person name="Brodie E.L."/>
            <person name="Williams K.H."/>
            <person name="Hubbard S.S."/>
            <person name="Banfield J.F."/>
        </authorList>
    </citation>
    <scope>NUCLEOTIDE SEQUENCE [LARGE SCALE GENOMIC DNA]</scope>
</reference>
<dbReference type="Proteomes" id="UP000177165">
    <property type="component" value="Unassembled WGS sequence"/>
</dbReference>
<gene>
    <name evidence="3" type="ORF">A3B74_01990</name>
</gene>
<dbReference type="EMBL" id="MHKB01000015">
    <property type="protein sequence ID" value="OGY78447.1"/>
    <property type="molecule type" value="Genomic_DNA"/>
</dbReference>
<evidence type="ECO:0000313" key="3">
    <source>
        <dbReference type="EMBL" id="OGY78447.1"/>
    </source>
</evidence>
<protein>
    <submittedName>
        <fullName evidence="3">Uncharacterized protein</fullName>
    </submittedName>
</protein>
<feature type="region of interest" description="Disordered" evidence="1">
    <location>
        <begin position="37"/>
        <end position="56"/>
    </location>
</feature>
<name>A0A1G2AR29_9BACT</name>
<feature type="transmembrane region" description="Helical" evidence="2">
    <location>
        <begin position="6"/>
        <end position="25"/>
    </location>
</feature>
<organism evidence="3 4">
    <name type="scientific">Candidatus Kerfeldbacteria bacterium RIFCSPHIGHO2_02_FULL_42_14</name>
    <dbReference type="NCBI Taxonomy" id="1798540"/>
    <lineage>
        <taxon>Bacteria</taxon>
        <taxon>Candidatus Kerfeldiibacteriota</taxon>
    </lineage>
</organism>
<evidence type="ECO:0000313" key="4">
    <source>
        <dbReference type="Proteomes" id="UP000177165"/>
    </source>
</evidence>